<feature type="transmembrane region" description="Helical" evidence="6">
    <location>
        <begin position="244"/>
        <end position="265"/>
    </location>
</feature>
<evidence type="ECO:0000313" key="7">
    <source>
        <dbReference type="EMBL" id="KOO52300.1"/>
    </source>
</evidence>
<feature type="transmembrane region" description="Helical" evidence="6">
    <location>
        <begin position="468"/>
        <end position="486"/>
    </location>
</feature>
<dbReference type="InterPro" id="IPR002797">
    <property type="entry name" value="Polysacc_synth"/>
</dbReference>
<feature type="transmembrane region" description="Helical" evidence="6">
    <location>
        <begin position="120"/>
        <end position="138"/>
    </location>
</feature>
<comment type="subcellular location">
    <subcellularLocation>
        <location evidence="1">Cell membrane</location>
        <topology evidence="1">Multi-pass membrane protein</topology>
    </subcellularLocation>
</comment>
<dbReference type="GO" id="GO:0005886">
    <property type="term" value="C:plasma membrane"/>
    <property type="evidence" value="ECO:0007669"/>
    <property type="project" value="UniProtKB-SubCell"/>
</dbReference>
<comment type="caution">
    <text evidence="7">The sequence shown here is derived from an EMBL/GenBank/DDBJ whole genome shotgun (WGS) entry which is preliminary data.</text>
</comment>
<gene>
    <name evidence="7" type="ORF">AMD00_07815</name>
</gene>
<organism evidence="7 8">
    <name type="scientific">Viridibacillus arvi</name>
    <dbReference type="NCBI Taxonomy" id="263475"/>
    <lineage>
        <taxon>Bacteria</taxon>
        <taxon>Bacillati</taxon>
        <taxon>Bacillota</taxon>
        <taxon>Bacilli</taxon>
        <taxon>Bacillales</taxon>
        <taxon>Caryophanaceae</taxon>
        <taxon>Viridibacillus</taxon>
    </lineage>
</organism>
<dbReference type="Pfam" id="PF01943">
    <property type="entry name" value="Polysacc_synt"/>
    <property type="match status" value="1"/>
</dbReference>
<keyword evidence="4 6" id="KW-1133">Transmembrane helix</keyword>
<evidence type="ECO:0000256" key="2">
    <source>
        <dbReference type="ARBA" id="ARBA00022475"/>
    </source>
</evidence>
<keyword evidence="3 6" id="KW-0812">Transmembrane</keyword>
<keyword evidence="2" id="KW-1003">Cell membrane</keyword>
<evidence type="ECO:0000256" key="6">
    <source>
        <dbReference type="SAM" id="Phobius"/>
    </source>
</evidence>
<dbReference type="STRING" id="263475.AMD00_07815"/>
<dbReference type="RefSeq" id="WP_053416464.1">
    <property type="nucleotide sequence ID" value="NZ_LILB01000001.1"/>
</dbReference>
<protein>
    <submittedName>
        <fullName evidence="7">Stage V sporulation protein B</fullName>
    </submittedName>
</protein>
<feature type="transmembrane region" description="Helical" evidence="6">
    <location>
        <begin position="316"/>
        <end position="335"/>
    </location>
</feature>
<evidence type="ECO:0000313" key="8">
    <source>
        <dbReference type="Proteomes" id="UP000036867"/>
    </source>
</evidence>
<feature type="transmembrane region" description="Helical" evidence="6">
    <location>
        <begin position="271"/>
        <end position="295"/>
    </location>
</feature>
<dbReference type="PANTHER" id="PTHR30250">
    <property type="entry name" value="PST FAMILY PREDICTED COLANIC ACID TRANSPORTER"/>
    <property type="match status" value="1"/>
</dbReference>
<dbReference type="PANTHER" id="PTHR30250:SF24">
    <property type="entry name" value="STAGE V SPORULATION PROTEIN B"/>
    <property type="match status" value="1"/>
</dbReference>
<evidence type="ECO:0000256" key="3">
    <source>
        <dbReference type="ARBA" id="ARBA00022692"/>
    </source>
</evidence>
<dbReference type="GeneID" id="301136009"/>
<keyword evidence="8" id="KW-1185">Reference proteome</keyword>
<feature type="transmembrane region" description="Helical" evidence="6">
    <location>
        <begin position="442"/>
        <end position="462"/>
    </location>
</feature>
<feature type="transmembrane region" description="Helical" evidence="6">
    <location>
        <begin position="355"/>
        <end position="373"/>
    </location>
</feature>
<dbReference type="InterPro" id="IPR024923">
    <property type="entry name" value="PG_synth_SpoVB"/>
</dbReference>
<feature type="transmembrane region" description="Helical" evidence="6">
    <location>
        <begin position="45"/>
        <end position="67"/>
    </location>
</feature>
<sequence length="505" mass="56150">MTSFFHGTFLLMGAVFLSKLLGFLYRMQFMRVAGEEAVGTYMAAYPAFIFFLSLIQLGIPIAVAKIIAELHAKKKKEQLSAVMRTATLLTFLAGIILFPLIMLFIPYLSNNLLHDGQTMLILYVGLATVPVAAASALLKSFFQGLARIAETAWSQTMEQVIRIILITFLLPYGVNVEEPALTAGFAMVITAIAEAVAFLYLYWHYRKVKRSGVLQPSKEYYPPNPILKVALPSTGSKIFGTFTWFLEPIIFLKALTLAGMTTVVATKLYGVISGVLVPLLLFPAFVPFALSVVLIPAVSDAVARGNHRLLKDRVQISLRLSTLVGCFAATYFFIHGDELAMKLFHLQENRGYVKLLSPVFFFYYIQSPLNSILQAVDEANAAMMNAVYGGLGKLFIMFVLASQSGLQEKGAVIAIGFGVLVTSFLHIATIRQKKYLHTGFRLFVVPYGIFIFVVVLRTMLIPTAGLSVIWNSAITLGILSVLLILFNQIRWRDFMYLTRTIRKRL</sequence>
<dbReference type="EMBL" id="LILB01000001">
    <property type="protein sequence ID" value="KOO52300.1"/>
    <property type="molecule type" value="Genomic_DNA"/>
</dbReference>
<dbReference type="CDD" id="cd13124">
    <property type="entry name" value="MATE_SpoVB_like"/>
    <property type="match status" value="1"/>
</dbReference>
<dbReference type="InterPro" id="IPR050833">
    <property type="entry name" value="Poly_Biosynth_Transport"/>
</dbReference>
<dbReference type="PIRSF" id="PIRSF038958">
    <property type="entry name" value="PG_synth_SpoVB"/>
    <property type="match status" value="1"/>
</dbReference>
<keyword evidence="5 6" id="KW-0472">Membrane</keyword>
<feature type="transmembrane region" description="Helical" evidence="6">
    <location>
        <begin position="410"/>
        <end position="430"/>
    </location>
</feature>
<feature type="transmembrane region" description="Helical" evidence="6">
    <location>
        <begin position="7"/>
        <end position="25"/>
    </location>
</feature>
<dbReference type="AlphaFoldDB" id="A0A0M0LMJ6"/>
<accession>A0A0M0LMJ6</accession>
<evidence type="ECO:0000256" key="4">
    <source>
        <dbReference type="ARBA" id="ARBA00022989"/>
    </source>
</evidence>
<proteinExistence type="predicted"/>
<dbReference type="PATRIC" id="fig|263475.3.peg.2019"/>
<dbReference type="OrthoDB" id="9775950at2"/>
<evidence type="ECO:0000256" key="1">
    <source>
        <dbReference type="ARBA" id="ARBA00004651"/>
    </source>
</evidence>
<evidence type="ECO:0000256" key="5">
    <source>
        <dbReference type="ARBA" id="ARBA00023136"/>
    </source>
</evidence>
<feature type="transmembrane region" description="Helical" evidence="6">
    <location>
        <begin position="385"/>
        <end position="404"/>
    </location>
</feature>
<feature type="transmembrane region" description="Helical" evidence="6">
    <location>
        <begin position="159"/>
        <end position="174"/>
    </location>
</feature>
<reference evidence="8" key="1">
    <citation type="submission" date="2015-08" db="EMBL/GenBank/DDBJ databases">
        <title>Fjat-10028 dsm 16317.</title>
        <authorList>
            <person name="Liu B."/>
            <person name="Wang J."/>
            <person name="Zhu Y."/>
            <person name="Liu G."/>
            <person name="Chen Q."/>
            <person name="Chen Z."/>
            <person name="Lan J."/>
            <person name="Che J."/>
            <person name="Ge C."/>
            <person name="Shi H."/>
            <person name="Pan Z."/>
            <person name="Liu X."/>
        </authorList>
    </citation>
    <scope>NUCLEOTIDE SEQUENCE [LARGE SCALE GENOMIC DNA]</scope>
    <source>
        <strain evidence="8">DSM 16317</strain>
    </source>
</reference>
<name>A0A0M0LMJ6_9BACL</name>
<feature type="transmembrane region" description="Helical" evidence="6">
    <location>
        <begin position="180"/>
        <end position="203"/>
    </location>
</feature>
<feature type="transmembrane region" description="Helical" evidence="6">
    <location>
        <begin position="88"/>
        <end position="108"/>
    </location>
</feature>
<dbReference type="Proteomes" id="UP000036867">
    <property type="component" value="Unassembled WGS sequence"/>
</dbReference>